<reference evidence="7 8" key="1">
    <citation type="submission" date="2023-01" db="EMBL/GenBank/DDBJ databases">
        <title>Analysis of 21 Apiospora genomes using comparative genomics revels a genus with tremendous synthesis potential of carbohydrate active enzymes and secondary metabolites.</title>
        <authorList>
            <person name="Sorensen T."/>
        </authorList>
    </citation>
    <scope>NUCLEOTIDE SEQUENCE [LARGE SCALE GENOMIC DNA]</scope>
    <source>
        <strain evidence="7 8">CBS 33761</strain>
    </source>
</reference>
<dbReference type="SUPFAM" id="SSF103473">
    <property type="entry name" value="MFS general substrate transporter"/>
    <property type="match status" value="1"/>
</dbReference>
<accession>A0ABR1TC39</accession>
<organism evidence="7 8">
    <name type="scientific">Apiospora rasikravindrae</name>
    <dbReference type="NCBI Taxonomy" id="990691"/>
    <lineage>
        <taxon>Eukaryota</taxon>
        <taxon>Fungi</taxon>
        <taxon>Dikarya</taxon>
        <taxon>Ascomycota</taxon>
        <taxon>Pezizomycotina</taxon>
        <taxon>Sordariomycetes</taxon>
        <taxon>Xylariomycetidae</taxon>
        <taxon>Amphisphaeriales</taxon>
        <taxon>Apiosporaceae</taxon>
        <taxon>Apiospora</taxon>
    </lineage>
</organism>
<name>A0ABR1TC39_9PEZI</name>
<evidence type="ECO:0000256" key="3">
    <source>
        <dbReference type="ARBA" id="ARBA00022989"/>
    </source>
</evidence>
<keyword evidence="4 6" id="KW-0472">Membrane</keyword>
<keyword evidence="2 6" id="KW-0812">Transmembrane</keyword>
<evidence type="ECO:0000313" key="8">
    <source>
        <dbReference type="Proteomes" id="UP001444661"/>
    </source>
</evidence>
<dbReference type="Proteomes" id="UP001444661">
    <property type="component" value="Unassembled WGS sequence"/>
</dbReference>
<proteinExistence type="predicted"/>
<evidence type="ECO:0000313" key="7">
    <source>
        <dbReference type="EMBL" id="KAK8043987.1"/>
    </source>
</evidence>
<protein>
    <submittedName>
        <fullName evidence="7">Uncharacterized protein</fullName>
    </submittedName>
</protein>
<gene>
    <name evidence="7" type="ORF">PG993_004011</name>
</gene>
<keyword evidence="8" id="KW-1185">Reference proteome</keyword>
<dbReference type="PANTHER" id="PTHR23507">
    <property type="entry name" value="ZGC:174356"/>
    <property type="match status" value="1"/>
</dbReference>
<evidence type="ECO:0000256" key="2">
    <source>
        <dbReference type="ARBA" id="ARBA00022692"/>
    </source>
</evidence>
<evidence type="ECO:0000256" key="4">
    <source>
        <dbReference type="ARBA" id="ARBA00023136"/>
    </source>
</evidence>
<feature type="compositionally biased region" description="Polar residues" evidence="5">
    <location>
        <begin position="87"/>
        <end position="104"/>
    </location>
</feature>
<comment type="subcellular location">
    <subcellularLocation>
        <location evidence="1">Membrane</location>
        <topology evidence="1">Multi-pass membrane protein</topology>
    </subcellularLocation>
</comment>
<comment type="caution">
    <text evidence="7">The sequence shown here is derived from an EMBL/GenBank/DDBJ whole genome shotgun (WGS) entry which is preliminary data.</text>
</comment>
<dbReference type="PANTHER" id="PTHR23507:SF1">
    <property type="entry name" value="FI18259P1-RELATED"/>
    <property type="match status" value="1"/>
</dbReference>
<feature type="region of interest" description="Disordered" evidence="5">
    <location>
        <begin position="1"/>
        <end position="24"/>
    </location>
</feature>
<dbReference type="InterPro" id="IPR036259">
    <property type="entry name" value="MFS_trans_sf"/>
</dbReference>
<feature type="transmembrane region" description="Helical" evidence="6">
    <location>
        <begin position="183"/>
        <end position="202"/>
    </location>
</feature>
<evidence type="ECO:0000256" key="6">
    <source>
        <dbReference type="SAM" id="Phobius"/>
    </source>
</evidence>
<keyword evidence="3 6" id="KW-1133">Transmembrane helix</keyword>
<dbReference type="EMBL" id="JAQQWK010000003">
    <property type="protein sequence ID" value="KAK8043987.1"/>
    <property type="molecule type" value="Genomic_DNA"/>
</dbReference>
<evidence type="ECO:0000256" key="1">
    <source>
        <dbReference type="ARBA" id="ARBA00004141"/>
    </source>
</evidence>
<feature type="region of interest" description="Disordered" evidence="5">
    <location>
        <begin position="79"/>
        <end position="108"/>
    </location>
</feature>
<sequence>MAADEKAGGRPSTPPEPTAAKEPVTAILPDTQKQILSIQLDFRCAVGEMTTDPCDVTFVTDSARKVPLQIGGATTVAEPSETAPLLQGSQPSEIPTSPIGSESDANPGGWTKDAARTAILSTVFLILYAFADVARYVAVVRLLELGICREEYLSRGSDILGDGGFIPEHLCKSPNIQQRLARLRGYLSSLEAIVGLLLTLPYGLVVDDLGERFIAGVNVGGYMLSCAWLAIVCYYWTVFPVWVAVLSPLFRVIGGGTPTYTSVVCSMASKRVPAESRSIEHQFN</sequence>
<evidence type="ECO:0000256" key="5">
    <source>
        <dbReference type="SAM" id="MobiDB-lite"/>
    </source>
</evidence>
<feature type="transmembrane region" description="Helical" evidence="6">
    <location>
        <begin position="222"/>
        <end position="245"/>
    </location>
</feature>